<keyword evidence="1" id="KW-0805">Transcription regulation</keyword>
<dbReference type="RefSeq" id="WP_344514507.1">
    <property type="nucleotide sequence ID" value="NZ_BAAAQD010000047.1"/>
</dbReference>
<sequence>MPPTTPRRADARRNISAILDAAQACLVADPAASMQDVARAAGVGRVTLYAHFGSRAELLDAVFTQVIADAERALAEVDLDGDERQALGRLIASSWRIVERSRLLLHAAQLELPADQIREHHRRPLDRVEKLIERGRQAGTFRTDLPVTWMTAVVYNVIHGAADEVTAGRLTLEQAPDVITTTLLSAFAPPAPTRRY</sequence>
<name>A0ABN2D894_9ACTN</name>
<feature type="domain" description="HTH tetR-type" evidence="5">
    <location>
        <begin position="12"/>
        <end position="70"/>
    </location>
</feature>
<dbReference type="InterPro" id="IPR009057">
    <property type="entry name" value="Homeodomain-like_sf"/>
</dbReference>
<dbReference type="SUPFAM" id="SSF48498">
    <property type="entry name" value="Tetracyclin repressor-like, C-terminal domain"/>
    <property type="match status" value="1"/>
</dbReference>
<keyword evidence="7" id="KW-1185">Reference proteome</keyword>
<dbReference type="EMBL" id="BAAAQD010000047">
    <property type="protein sequence ID" value="GAA1571795.1"/>
    <property type="molecule type" value="Genomic_DNA"/>
</dbReference>
<dbReference type="InterPro" id="IPR050109">
    <property type="entry name" value="HTH-type_TetR-like_transc_reg"/>
</dbReference>
<organism evidence="6 7">
    <name type="scientific">Dactylosporangium maewongense</name>
    <dbReference type="NCBI Taxonomy" id="634393"/>
    <lineage>
        <taxon>Bacteria</taxon>
        <taxon>Bacillati</taxon>
        <taxon>Actinomycetota</taxon>
        <taxon>Actinomycetes</taxon>
        <taxon>Micromonosporales</taxon>
        <taxon>Micromonosporaceae</taxon>
        <taxon>Dactylosporangium</taxon>
    </lineage>
</organism>
<reference evidence="6 7" key="1">
    <citation type="journal article" date="2019" name="Int. J. Syst. Evol. Microbiol.">
        <title>The Global Catalogue of Microorganisms (GCM) 10K type strain sequencing project: providing services to taxonomists for standard genome sequencing and annotation.</title>
        <authorList>
            <consortium name="The Broad Institute Genomics Platform"/>
            <consortium name="The Broad Institute Genome Sequencing Center for Infectious Disease"/>
            <person name="Wu L."/>
            <person name="Ma J."/>
        </authorList>
    </citation>
    <scope>NUCLEOTIDE SEQUENCE [LARGE SCALE GENOMIC DNA]</scope>
    <source>
        <strain evidence="6 7">JCM 15933</strain>
    </source>
</reference>
<evidence type="ECO:0000313" key="6">
    <source>
        <dbReference type="EMBL" id="GAA1571795.1"/>
    </source>
</evidence>
<dbReference type="InterPro" id="IPR036271">
    <property type="entry name" value="Tet_transcr_reg_TetR-rel_C_sf"/>
</dbReference>
<dbReference type="Pfam" id="PF00440">
    <property type="entry name" value="TetR_N"/>
    <property type="match status" value="1"/>
</dbReference>
<keyword evidence="3" id="KW-0804">Transcription</keyword>
<keyword evidence="2 4" id="KW-0238">DNA-binding</keyword>
<evidence type="ECO:0000256" key="3">
    <source>
        <dbReference type="ARBA" id="ARBA00023163"/>
    </source>
</evidence>
<evidence type="ECO:0000256" key="2">
    <source>
        <dbReference type="ARBA" id="ARBA00023125"/>
    </source>
</evidence>
<comment type="caution">
    <text evidence="6">The sequence shown here is derived from an EMBL/GenBank/DDBJ whole genome shotgun (WGS) entry which is preliminary data.</text>
</comment>
<proteinExistence type="predicted"/>
<evidence type="ECO:0000259" key="5">
    <source>
        <dbReference type="PROSITE" id="PS50977"/>
    </source>
</evidence>
<dbReference type="Proteomes" id="UP001501470">
    <property type="component" value="Unassembled WGS sequence"/>
</dbReference>
<dbReference type="PANTHER" id="PTHR30055">
    <property type="entry name" value="HTH-TYPE TRANSCRIPTIONAL REGULATOR RUTR"/>
    <property type="match status" value="1"/>
</dbReference>
<protein>
    <submittedName>
        <fullName evidence="6">TetR/AcrR family transcriptional regulator</fullName>
    </submittedName>
</protein>
<evidence type="ECO:0000256" key="1">
    <source>
        <dbReference type="ARBA" id="ARBA00023015"/>
    </source>
</evidence>
<gene>
    <name evidence="6" type="ORF">GCM10009827_112210</name>
</gene>
<dbReference type="InterPro" id="IPR001647">
    <property type="entry name" value="HTH_TetR"/>
</dbReference>
<dbReference type="Gene3D" id="1.10.357.10">
    <property type="entry name" value="Tetracycline Repressor, domain 2"/>
    <property type="match status" value="1"/>
</dbReference>
<dbReference type="PANTHER" id="PTHR30055:SF234">
    <property type="entry name" value="HTH-TYPE TRANSCRIPTIONAL REGULATOR BETI"/>
    <property type="match status" value="1"/>
</dbReference>
<evidence type="ECO:0000256" key="4">
    <source>
        <dbReference type="PROSITE-ProRule" id="PRU00335"/>
    </source>
</evidence>
<feature type="DNA-binding region" description="H-T-H motif" evidence="4">
    <location>
        <begin position="33"/>
        <end position="52"/>
    </location>
</feature>
<accession>A0ABN2D894</accession>
<dbReference type="SUPFAM" id="SSF46689">
    <property type="entry name" value="Homeodomain-like"/>
    <property type="match status" value="1"/>
</dbReference>
<evidence type="ECO:0000313" key="7">
    <source>
        <dbReference type="Proteomes" id="UP001501470"/>
    </source>
</evidence>
<dbReference type="PROSITE" id="PS50977">
    <property type="entry name" value="HTH_TETR_2"/>
    <property type="match status" value="1"/>
</dbReference>